<keyword evidence="5 8" id="KW-1133">Transmembrane helix</keyword>
<proteinExistence type="inferred from homology"/>
<keyword evidence="11" id="KW-1185">Reference proteome</keyword>
<accession>A0ABM9AJA5</accession>
<keyword evidence="3 8" id="KW-0132">Cell division</keyword>
<evidence type="ECO:0000256" key="3">
    <source>
        <dbReference type="ARBA" id="ARBA00022618"/>
    </source>
</evidence>
<evidence type="ECO:0000256" key="7">
    <source>
        <dbReference type="ARBA" id="ARBA00023306"/>
    </source>
</evidence>
<dbReference type="Proteomes" id="UP000838100">
    <property type="component" value="Unassembled WGS sequence"/>
</dbReference>
<keyword evidence="8" id="KW-0997">Cell inner membrane</keyword>
<keyword evidence="2 8" id="KW-1003">Cell membrane</keyword>
<dbReference type="PANTHER" id="PTHR37479">
    <property type="entry name" value="CELL DIVISION PROTEIN FTSL"/>
    <property type="match status" value="1"/>
</dbReference>
<dbReference type="PANTHER" id="PTHR37479:SF1">
    <property type="entry name" value="CELL DIVISION PROTEIN FTSL"/>
    <property type="match status" value="1"/>
</dbReference>
<protein>
    <recommendedName>
        <fullName evidence="8 9">Cell division protein FtsL</fullName>
    </recommendedName>
</protein>
<keyword evidence="7 8" id="KW-0131">Cell cycle</keyword>
<sequence>MVLLLVNVASALAVVYSTHWNRQLFGELQVVQREAVAIEAEWGRLLLENSSLGAYARIESIARKQLSMKQPSIEETVLVKQ</sequence>
<comment type="similarity">
    <text evidence="8">Belongs to the FtsL family.</text>
</comment>
<reference evidence="10" key="1">
    <citation type="submission" date="2021-12" db="EMBL/GenBank/DDBJ databases">
        <authorList>
            <person name="Rodrigo-Torres L."/>
            <person name="Arahal R. D."/>
            <person name="Lucena T."/>
        </authorList>
    </citation>
    <scope>NUCLEOTIDE SEQUENCE</scope>
    <source>
        <strain evidence="10">CECT 8267</strain>
    </source>
</reference>
<keyword evidence="4 8" id="KW-0812">Transmembrane</keyword>
<evidence type="ECO:0000313" key="10">
    <source>
        <dbReference type="EMBL" id="CAH0993158.1"/>
    </source>
</evidence>
<dbReference type="NCBIfam" id="TIGR02209">
    <property type="entry name" value="ftsL_broad"/>
    <property type="match status" value="1"/>
</dbReference>
<dbReference type="GO" id="GO:0051301">
    <property type="term" value="P:cell division"/>
    <property type="evidence" value="ECO:0007669"/>
    <property type="project" value="UniProtKB-KW"/>
</dbReference>
<comment type="subunit">
    <text evidence="8">Part of a complex composed of FtsB, FtsL and FtsQ.</text>
</comment>
<name>A0ABM9AJA5_9GAMM</name>
<dbReference type="InterPro" id="IPR011922">
    <property type="entry name" value="Cell_div_FtsL"/>
</dbReference>
<evidence type="ECO:0000256" key="1">
    <source>
        <dbReference type="ARBA" id="ARBA00004401"/>
    </source>
</evidence>
<evidence type="ECO:0000256" key="2">
    <source>
        <dbReference type="ARBA" id="ARBA00022475"/>
    </source>
</evidence>
<dbReference type="HAMAP" id="MF_00910">
    <property type="entry name" value="FtsL"/>
    <property type="match status" value="1"/>
</dbReference>
<dbReference type="EMBL" id="CAKLPX010000005">
    <property type="protein sequence ID" value="CAH0993158.1"/>
    <property type="molecule type" value="Genomic_DNA"/>
</dbReference>
<evidence type="ECO:0000256" key="4">
    <source>
        <dbReference type="ARBA" id="ARBA00022692"/>
    </source>
</evidence>
<evidence type="ECO:0000256" key="8">
    <source>
        <dbReference type="HAMAP-Rule" id="MF_00910"/>
    </source>
</evidence>
<comment type="caution">
    <text evidence="10">The sequence shown here is derived from an EMBL/GenBank/DDBJ whole genome shotgun (WGS) entry which is preliminary data.</text>
</comment>
<evidence type="ECO:0000313" key="11">
    <source>
        <dbReference type="Proteomes" id="UP000838100"/>
    </source>
</evidence>
<keyword evidence="6 8" id="KW-0472">Membrane</keyword>
<evidence type="ECO:0000256" key="6">
    <source>
        <dbReference type="ARBA" id="ARBA00023136"/>
    </source>
</evidence>
<evidence type="ECO:0000256" key="9">
    <source>
        <dbReference type="NCBIfam" id="TIGR02209"/>
    </source>
</evidence>
<dbReference type="Pfam" id="PF04999">
    <property type="entry name" value="FtsL"/>
    <property type="match status" value="1"/>
</dbReference>
<organism evidence="10 11">
    <name type="scientific">Sinobacterium norvegicum</name>
    <dbReference type="NCBI Taxonomy" id="1641715"/>
    <lineage>
        <taxon>Bacteria</taxon>
        <taxon>Pseudomonadati</taxon>
        <taxon>Pseudomonadota</taxon>
        <taxon>Gammaproteobacteria</taxon>
        <taxon>Cellvibrionales</taxon>
        <taxon>Spongiibacteraceae</taxon>
        <taxon>Sinobacterium</taxon>
    </lineage>
</organism>
<evidence type="ECO:0000256" key="5">
    <source>
        <dbReference type="ARBA" id="ARBA00022989"/>
    </source>
</evidence>
<comment type="function">
    <text evidence="8">Essential cell division protein. May link together the upstream cell division proteins, which are predominantly cytoplasmic, with the downstream cell division proteins, which are predominantly periplasmic.</text>
</comment>
<gene>
    <name evidence="8 10" type="primary">ftsL</name>
    <name evidence="10" type="ORF">SIN8267_03299</name>
</gene>
<comment type="subcellular location">
    <subcellularLocation>
        <location evidence="8">Cell inner membrane</location>
        <topology evidence="8">Single-pass type II membrane protein</topology>
    </subcellularLocation>
    <subcellularLocation>
        <location evidence="1">Cell membrane</location>
        <topology evidence="1">Single-pass type II membrane protein</topology>
    </subcellularLocation>
    <text evidence="8">Localizes to the division septum where it forms a ring structure.</text>
</comment>